<evidence type="ECO:0000313" key="2">
    <source>
        <dbReference type="EMBL" id="SHL83056.1"/>
    </source>
</evidence>
<evidence type="ECO:0000313" key="3">
    <source>
        <dbReference type="Proteomes" id="UP000184386"/>
    </source>
</evidence>
<keyword evidence="3" id="KW-1185">Reference proteome</keyword>
<gene>
    <name evidence="2" type="ORF">SAMN02745136_05782</name>
</gene>
<dbReference type="EMBL" id="FRAC01000066">
    <property type="protein sequence ID" value="SHL83056.1"/>
    <property type="molecule type" value="Genomic_DNA"/>
</dbReference>
<accession>A0A1M7DUC2</accession>
<proteinExistence type="predicted"/>
<dbReference type="Proteomes" id="UP000184386">
    <property type="component" value="Unassembled WGS sequence"/>
</dbReference>
<dbReference type="AlphaFoldDB" id="A0A1M7DUC2"/>
<sequence>MLVTQGIMFQLLGNQKADRLKLLEVIKRDRLFFLKAVIQAMIIGGYMMLKGIM</sequence>
<reference evidence="2 3" key="1">
    <citation type="submission" date="2016-11" db="EMBL/GenBank/DDBJ databases">
        <authorList>
            <person name="Jaros S."/>
            <person name="Januszkiewicz K."/>
            <person name="Wedrychowicz H."/>
        </authorList>
    </citation>
    <scope>NUCLEOTIDE SEQUENCE [LARGE SCALE GENOMIC DNA]</scope>
    <source>
        <strain evidence="2 3">DSM 15929</strain>
    </source>
</reference>
<name>A0A1M7DUC2_9FIRM</name>
<keyword evidence="1" id="KW-0472">Membrane</keyword>
<protein>
    <submittedName>
        <fullName evidence="2">Uncharacterized protein</fullName>
    </submittedName>
</protein>
<keyword evidence="1" id="KW-0812">Transmembrane</keyword>
<evidence type="ECO:0000256" key="1">
    <source>
        <dbReference type="SAM" id="Phobius"/>
    </source>
</evidence>
<organism evidence="2 3">
    <name type="scientific">Anaerocolumna jejuensis DSM 15929</name>
    <dbReference type="NCBI Taxonomy" id="1121322"/>
    <lineage>
        <taxon>Bacteria</taxon>
        <taxon>Bacillati</taxon>
        <taxon>Bacillota</taxon>
        <taxon>Clostridia</taxon>
        <taxon>Lachnospirales</taxon>
        <taxon>Lachnospiraceae</taxon>
        <taxon>Anaerocolumna</taxon>
    </lineage>
</organism>
<feature type="transmembrane region" description="Helical" evidence="1">
    <location>
        <begin position="31"/>
        <end position="49"/>
    </location>
</feature>
<keyword evidence="1" id="KW-1133">Transmembrane helix</keyword>